<protein>
    <submittedName>
        <fullName evidence="1">Uncharacterized protein</fullName>
    </submittedName>
</protein>
<evidence type="ECO:0000313" key="2">
    <source>
        <dbReference type="Proteomes" id="UP000824241"/>
    </source>
</evidence>
<dbReference type="Proteomes" id="UP000824241">
    <property type="component" value="Unassembled WGS sequence"/>
</dbReference>
<comment type="caution">
    <text evidence="1">The sequence shown here is derived from an EMBL/GenBank/DDBJ whole genome shotgun (WGS) entry which is preliminary data.</text>
</comment>
<accession>A0A9D1DW79</accession>
<name>A0A9D1DW79_9FIRM</name>
<dbReference type="EMBL" id="DVHA01000035">
    <property type="protein sequence ID" value="HIR60177.1"/>
    <property type="molecule type" value="Genomic_DNA"/>
</dbReference>
<dbReference type="SUPFAM" id="SSF109755">
    <property type="entry name" value="PhoU-like"/>
    <property type="match status" value="1"/>
</dbReference>
<gene>
    <name evidence="1" type="ORF">IAB37_01160</name>
</gene>
<reference evidence="1" key="1">
    <citation type="submission" date="2020-10" db="EMBL/GenBank/DDBJ databases">
        <authorList>
            <person name="Gilroy R."/>
        </authorList>
    </citation>
    <scope>NUCLEOTIDE SEQUENCE</scope>
    <source>
        <strain evidence="1">CHK189-12415</strain>
    </source>
</reference>
<dbReference type="InterPro" id="IPR038078">
    <property type="entry name" value="PhoU-like_sf"/>
</dbReference>
<dbReference type="Gene3D" id="1.20.58.220">
    <property type="entry name" value="Phosphate transport system protein phou homolog 2, domain 2"/>
    <property type="match status" value="1"/>
</dbReference>
<reference evidence="1" key="2">
    <citation type="journal article" date="2021" name="PeerJ">
        <title>Extensive microbial diversity within the chicken gut microbiome revealed by metagenomics and culture.</title>
        <authorList>
            <person name="Gilroy R."/>
            <person name="Ravi A."/>
            <person name="Getino M."/>
            <person name="Pursley I."/>
            <person name="Horton D.L."/>
            <person name="Alikhan N.F."/>
            <person name="Baker D."/>
            <person name="Gharbi K."/>
            <person name="Hall N."/>
            <person name="Watson M."/>
            <person name="Adriaenssens E.M."/>
            <person name="Foster-Nyarko E."/>
            <person name="Jarju S."/>
            <person name="Secka A."/>
            <person name="Antonio M."/>
            <person name="Oren A."/>
            <person name="Chaudhuri R.R."/>
            <person name="La Ragione R."/>
            <person name="Hildebrand F."/>
            <person name="Pallen M.J."/>
        </authorList>
    </citation>
    <scope>NUCLEOTIDE SEQUENCE</scope>
    <source>
        <strain evidence="1">CHK189-12415</strain>
    </source>
</reference>
<dbReference type="AlphaFoldDB" id="A0A9D1DW79"/>
<organism evidence="1 2">
    <name type="scientific">Candidatus Faecivivens stercoravium</name>
    <dbReference type="NCBI Taxonomy" id="2840803"/>
    <lineage>
        <taxon>Bacteria</taxon>
        <taxon>Bacillati</taxon>
        <taxon>Bacillota</taxon>
        <taxon>Clostridia</taxon>
        <taxon>Eubacteriales</taxon>
        <taxon>Oscillospiraceae</taxon>
        <taxon>Oscillospiraceae incertae sedis</taxon>
        <taxon>Candidatus Faecivivens</taxon>
    </lineage>
</organism>
<sequence length="244" mass="25793">MDIEKLTWLAGRKLLALSGRKGPVGEIRLECLDGTAANPHEAFRQGRQEIVRLAELGLDALREAAEGLTDPGTGHEKMALEKAAAAAVLEREIPPALGRLREIGMTARELGRLAQMLAATADAGRMAFFAGDVAEGLLEIKEAGESFGGPETDALTGLAGETIRMAEWAVDAYREEAFDRLGMVQTMEEAVESARSGAAAGYLKRFADESAGPSPVLMQLFSDFGRCAEHAAALAFSMTAGGEG</sequence>
<proteinExistence type="predicted"/>
<evidence type="ECO:0000313" key="1">
    <source>
        <dbReference type="EMBL" id="HIR60177.1"/>
    </source>
</evidence>